<keyword evidence="1" id="KW-1133">Transmembrane helix</keyword>
<evidence type="ECO:0000256" key="1">
    <source>
        <dbReference type="SAM" id="Phobius"/>
    </source>
</evidence>
<gene>
    <name evidence="2" type="ORF">HAX54_019052</name>
</gene>
<keyword evidence="1" id="KW-0472">Membrane</keyword>
<feature type="transmembrane region" description="Helical" evidence="1">
    <location>
        <begin position="161"/>
        <end position="182"/>
    </location>
</feature>
<accession>A0ABS8S1U0</accession>
<reference evidence="2 3" key="1">
    <citation type="journal article" date="2021" name="BMC Genomics">
        <title>Datura genome reveals duplications of psychoactive alkaloid biosynthetic genes and high mutation rate following tissue culture.</title>
        <authorList>
            <person name="Rajewski A."/>
            <person name="Carter-House D."/>
            <person name="Stajich J."/>
            <person name="Litt A."/>
        </authorList>
    </citation>
    <scope>NUCLEOTIDE SEQUENCE [LARGE SCALE GENOMIC DNA]</scope>
    <source>
        <strain evidence="2">AR-01</strain>
    </source>
</reference>
<name>A0ABS8S1U0_DATST</name>
<proteinExistence type="predicted"/>
<sequence length="469" mass="51993">MQASTFTVKGNIGFGLQNRRIIQGVGDLHSRTLARQSIRMTERSSCFGVRMDSASMGIELGRARRTVQSVFGSSAKSRSHRVRASGEDIEDAAPLKVQGQSSASVLPYVGVACLGAILFGYHLGFDLFYTLVGLRLLMLGGGNGALEYLAKDLGIAENTVIQGWIVSTVLCLGFPLLVRLLVELWLINLVEQRHLYWMRFHLQLSVQAMIIGRLLTGIASWHSHLLLCHFTYLRSHPRKFAAHLEQSISYLFALEFCCTSGWITFVWKSFVVENNVWYSTYSICFTCTRNGIFSRKSSVVISKGEFLVETSIKRLYEKERVAEVMGDLEAASQGSSEPDAGWLDLFSSRYRKAVGLLIKLLSIIPLQCSGAGISSDVAASALVGAANVFGTTGGILFDGQTRTEESLAHKLYWNGCINDVTFLVIHLEGPDTIFWHTSCSWYCPLCVVLFTWCWSCACSSTSRDICFQN</sequence>
<feature type="transmembrane region" description="Helical" evidence="1">
    <location>
        <begin position="202"/>
        <end position="227"/>
    </location>
</feature>
<organism evidence="2 3">
    <name type="scientific">Datura stramonium</name>
    <name type="common">Jimsonweed</name>
    <name type="synonym">Common thornapple</name>
    <dbReference type="NCBI Taxonomy" id="4076"/>
    <lineage>
        <taxon>Eukaryota</taxon>
        <taxon>Viridiplantae</taxon>
        <taxon>Streptophyta</taxon>
        <taxon>Embryophyta</taxon>
        <taxon>Tracheophyta</taxon>
        <taxon>Spermatophyta</taxon>
        <taxon>Magnoliopsida</taxon>
        <taxon>eudicotyledons</taxon>
        <taxon>Gunneridae</taxon>
        <taxon>Pentapetalae</taxon>
        <taxon>asterids</taxon>
        <taxon>lamiids</taxon>
        <taxon>Solanales</taxon>
        <taxon>Solanaceae</taxon>
        <taxon>Solanoideae</taxon>
        <taxon>Datureae</taxon>
        <taxon>Datura</taxon>
    </lineage>
</organism>
<comment type="caution">
    <text evidence="2">The sequence shown here is derived from an EMBL/GenBank/DDBJ whole genome shotgun (WGS) entry which is preliminary data.</text>
</comment>
<dbReference type="Proteomes" id="UP000823775">
    <property type="component" value="Unassembled WGS sequence"/>
</dbReference>
<keyword evidence="3" id="KW-1185">Reference proteome</keyword>
<dbReference type="EMBL" id="JACEIK010000231">
    <property type="protein sequence ID" value="MCD7452993.1"/>
    <property type="molecule type" value="Genomic_DNA"/>
</dbReference>
<feature type="transmembrane region" description="Helical" evidence="1">
    <location>
        <begin position="105"/>
        <end position="121"/>
    </location>
</feature>
<evidence type="ECO:0000313" key="2">
    <source>
        <dbReference type="EMBL" id="MCD7452993.1"/>
    </source>
</evidence>
<evidence type="ECO:0000313" key="3">
    <source>
        <dbReference type="Proteomes" id="UP000823775"/>
    </source>
</evidence>
<keyword evidence="1" id="KW-0812">Transmembrane</keyword>
<protein>
    <submittedName>
        <fullName evidence="2">Uncharacterized protein</fullName>
    </submittedName>
</protein>